<comment type="similarity">
    <text evidence="2 4">Belongs to the pseudouridine synthase RluA family.</text>
</comment>
<dbReference type="Proteomes" id="UP000683139">
    <property type="component" value="Unassembled WGS sequence"/>
</dbReference>
<reference evidence="6" key="1">
    <citation type="submission" date="2021-03" db="EMBL/GenBank/DDBJ databases">
        <title>Antimicrobial resistance genes in bacteria isolated from Japanese honey, and their potential for conferring macrolide and lincosamide resistance in the American foulbrood pathogen Paenibacillus larvae.</title>
        <authorList>
            <person name="Okamoto M."/>
            <person name="Kumagai M."/>
            <person name="Kanamori H."/>
            <person name="Takamatsu D."/>
        </authorList>
    </citation>
    <scope>NUCLEOTIDE SEQUENCE</scope>
    <source>
        <strain evidence="6">J40TS1</strain>
    </source>
</reference>
<dbReference type="SUPFAM" id="SSF55120">
    <property type="entry name" value="Pseudouridine synthase"/>
    <property type="match status" value="1"/>
</dbReference>
<organism evidence="6 7">
    <name type="scientific">Paenibacillus montaniterrae</name>
    <dbReference type="NCBI Taxonomy" id="429341"/>
    <lineage>
        <taxon>Bacteria</taxon>
        <taxon>Bacillati</taxon>
        <taxon>Bacillota</taxon>
        <taxon>Bacilli</taxon>
        <taxon>Bacillales</taxon>
        <taxon>Paenibacillaceae</taxon>
        <taxon>Paenibacillus</taxon>
    </lineage>
</organism>
<accession>A0A920CZE5</accession>
<evidence type="ECO:0000313" key="7">
    <source>
        <dbReference type="Proteomes" id="UP000683139"/>
    </source>
</evidence>
<dbReference type="PANTHER" id="PTHR21600:SF71">
    <property type="entry name" value="PSEUDOURIDINE SYNTHASE"/>
    <property type="match status" value="1"/>
</dbReference>
<keyword evidence="4" id="KW-0413">Isomerase</keyword>
<dbReference type="NCBIfam" id="TIGR00005">
    <property type="entry name" value="rluA_subfam"/>
    <property type="match status" value="1"/>
</dbReference>
<name>A0A920CZE5_9BACL</name>
<dbReference type="GO" id="GO:0140098">
    <property type="term" value="F:catalytic activity, acting on RNA"/>
    <property type="evidence" value="ECO:0007669"/>
    <property type="project" value="UniProtKB-ARBA"/>
</dbReference>
<gene>
    <name evidence="6" type="ORF">J40TS1_25710</name>
</gene>
<protein>
    <recommendedName>
        <fullName evidence="4">Pseudouridine synthase</fullName>
        <ecNumber evidence="4">5.4.99.-</ecNumber>
    </recommendedName>
</protein>
<evidence type="ECO:0000256" key="2">
    <source>
        <dbReference type="ARBA" id="ARBA00010876"/>
    </source>
</evidence>
<evidence type="ECO:0000256" key="4">
    <source>
        <dbReference type="RuleBase" id="RU362028"/>
    </source>
</evidence>
<sequence length="321" mass="36297">MLEGLLTRQGADLVLDYKGLAQRLTKEQAKYQPEVGSHPHLVRQWLQACSILPAKWVNRIFSVGGITWAGEQLHLIAYMYADLQQNDDYRAAQTELKSGAARLEILYEDEHLLVANKPAGMPVHGANKGQRNSLDVAVAVHMLRQNDPIIVRHIHRLDDDTSGPVLYAKNELAQQRLDEQMRNKQIERSYIAIVHGKLNSKKGTIREPIGKDRHQPKRRMVTPKGEEAITHYELVESGELYSVVKLALETGRTHQIRVHMSHIRHPLVGDYLYGGNTELLSHQALHGSSLSFIHPVTGEQLVVEAELPAWYAEIKQHITKS</sequence>
<comment type="function">
    <text evidence="4">Responsible for synthesis of pseudouridine from uracil.</text>
</comment>
<dbReference type="InterPro" id="IPR050188">
    <property type="entry name" value="RluA_PseudoU_synthase"/>
</dbReference>
<keyword evidence="7" id="KW-1185">Reference proteome</keyword>
<dbReference type="AlphaFoldDB" id="A0A920CZE5"/>
<dbReference type="EC" id="5.4.99.-" evidence="4"/>
<evidence type="ECO:0000313" key="6">
    <source>
        <dbReference type="EMBL" id="GIP16929.1"/>
    </source>
</evidence>
<dbReference type="GO" id="GO:0000455">
    <property type="term" value="P:enzyme-directed rRNA pseudouridine synthesis"/>
    <property type="evidence" value="ECO:0007669"/>
    <property type="project" value="TreeGrafter"/>
</dbReference>
<evidence type="ECO:0000256" key="1">
    <source>
        <dbReference type="ARBA" id="ARBA00000073"/>
    </source>
</evidence>
<dbReference type="InterPro" id="IPR020103">
    <property type="entry name" value="PsdUridine_synth_cat_dom_sf"/>
</dbReference>
<proteinExistence type="inferred from homology"/>
<dbReference type="InterPro" id="IPR006225">
    <property type="entry name" value="PsdUridine_synth_RluC/D"/>
</dbReference>
<dbReference type="Gene3D" id="3.30.2350.10">
    <property type="entry name" value="Pseudouridine synthase"/>
    <property type="match status" value="1"/>
</dbReference>
<dbReference type="Pfam" id="PF00849">
    <property type="entry name" value="PseudoU_synth_2"/>
    <property type="match status" value="1"/>
</dbReference>
<dbReference type="RefSeq" id="WP_213515635.1">
    <property type="nucleotide sequence ID" value="NZ_BOSE01000004.1"/>
</dbReference>
<feature type="active site" evidence="3">
    <location>
        <position position="158"/>
    </location>
</feature>
<evidence type="ECO:0000256" key="3">
    <source>
        <dbReference type="PIRSR" id="PIRSR606225-1"/>
    </source>
</evidence>
<dbReference type="PANTHER" id="PTHR21600">
    <property type="entry name" value="MITOCHONDRIAL RNA PSEUDOURIDINE SYNTHASE"/>
    <property type="match status" value="1"/>
</dbReference>
<dbReference type="GO" id="GO:0009982">
    <property type="term" value="F:pseudouridine synthase activity"/>
    <property type="evidence" value="ECO:0007669"/>
    <property type="project" value="InterPro"/>
</dbReference>
<dbReference type="CDD" id="cd02869">
    <property type="entry name" value="PseudoU_synth_RluA_like"/>
    <property type="match status" value="1"/>
</dbReference>
<comment type="caution">
    <text evidence="6">The sequence shown here is derived from an EMBL/GenBank/DDBJ whole genome shotgun (WGS) entry which is preliminary data.</text>
</comment>
<feature type="domain" description="Pseudouridine synthase RsuA/RluA-like" evidence="5">
    <location>
        <begin position="111"/>
        <end position="262"/>
    </location>
</feature>
<dbReference type="GO" id="GO:0003723">
    <property type="term" value="F:RNA binding"/>
    <property type="evidence" value="ECO:0007669"/>
    <property type="project" value="InterPro"/>
</dbReference>
<comment type="catalytic activity">
    <reaction evidence="1 4">
        <text>a uridine in RNA = a pseudouridine in RNA</text>
        <dbReference type="Rhea" id="RHEA:48348"/>
        <dbReference type="Rhea" id="RHEA-COMP:12068"/>
        <dbReference type="Rhea" id="RHEA-COMP:12069"/>
        <dbReference type="ChEBI" id="CHEBI:65314"/>
        <dbReference type="ChEBI" id="CHEBI:65315"/>
    </reaction>
</comment>
<dbReference type="InterPro" id="IPR006145">
    <property type="entry name" value="PsdUridine_synth_RsuA/RluA"/>
</dbReference>
<evidence type="ECO:0000259" key="5">
    <source>
        <dbReference type="Pfam" id="PF00849"/>
    </source>
</evidence>
<dbReference type="EMBL" id="BOSE01000004">
    <property type="protein sequence ID" value="GIP16929.1"/>
    <property type="molecule type" value="Genomic_DNA"/>
</dbReference>